<evidence type="ECO:0000256" key="2">
    <source>
        <dbReference type="ARBA" id="ARBA00001927"/>
    </source>
</evidence>
<keyword evidence="6" id="KW-0288">FMN</keyword>
<dbReference type="InterPro" id="IPR029055">
    <property type="entry name" value="Ntn_hydrolases_N"/>
</dbReference>
<dbReference type="CDD" id="cd00713">
    <property type="entry name" value="GltS"/>
    <property type="match status" value="1"/>
</dbReference>
<feature type="domain" description="Glutamine amidotransferase type-2" evidence="15">
    <location>
        <begin position="11"/>
        <end position="398"/>
    </location>
</feature>
<dbReference type="Gene3D" id="2.160.20.60">
    <property type="entry name" value="Glutamate synthase, alpha subunit, C-terminal domain"/>
    <property type="match status" value="1"/>
</dbReference>
<accession>A0ABN6WT62</accession>
<organism evidence="16 17">
    <name type="scientific">Hydrogenimonas cancrithermarum</name>
    <dbReference type="NCBI Taxonomy" id="2993563"/>
    <lineage>
        <taxon>Bacteria</taxon>
        <taxon>Pseudomonadati</taxon>
        <taxon>Campylobacterota</taxon>
        <taxon>Epsilonproteobacteria</taxon>
        <taxon>Campylobacterales</taxon>
        <taxon>Hydrogenimonadaceae</taxon>
        <taxon>Hydrogenimonas</taxon>
    </lineage>
</organism>
<dbReference type="InterPro" id="IPR050711">
    <property type="entry name" value="ET-N_metabolism_enzyme"/>
</dbReference>
<reference evidence="16 17" key="1">
    <citation type="submission" date="2023-03" db="EMBL/GenBank/DDBJ databases">
        <title>Description of Hydrogenimonas sp. ISO32.</title>
        <authorList>
            <person name="Mino S."/>
            <person name="Fukazawa S."/>
            <person name="Sawabe T."/>
        </authorList>
    </citation>
    <scope>NUCLEOTIDE SEQUENCE [LARGE SCALE GENOMIC DNA]</scope>
    <source>
        <strain evidence="16 17">ISO32</strain>
    </source>
</reference>
<comment type="cofactor">
    <cofactor evidence="1">
        <name>FMN</name>
        <dbReference type="ChEBI" id="CHEBI:58210"/>
    </cofactor>
</comment>
<comment type="similarity">
    <text evidence="3">Belongs to the glutamate synthase family.</text>
</comment>
<dbReference type="Gene3D" id="3.60.20.10">
    <property type="entry name" value="Glutamine Phosphoribosylpyrophosphate, subunit 1, domain 1"/>
    <property type="match status" value="1"/>
</dbReference>
<dbReference type="Pfam" id="PF00310">
    <property type="entry name" value="GATase_2"/>
    <property type="match status" value="1"/>
</dbReference>
<dbReference type="Pfam" id="PF04898">
    <property type="entry name" value="Glu_syn_central"/>
    <property type="match status" value="1"/>
</dbReference>
<evidence type="ECO:0000256" key="1">
    <source>
        <dbReference type="ARBA" id="ARBA00001917"/>
    </source>
</evidence>
<dbReference type="SUPFAM" id="SSF69336">
    <property type="entry name" value="Alpha subunit of glutamate synthase, C-terminal domain"/>
    <property type="match status" value="1"/>
</dbReference>
<evidence type="ECO:0000256" key="4">
    <source>
        <dbReference type="ARBA" id="ARBA00022605"/>
    </source>
</evidence>
<dbReference type="EMBL" id="AP027370">
    <property type="protein sequence ID" value="BDY12325.1"/>
    <property type="molecule type" value="Genomic_DNA"/>
</dbReference>
<sequence length="1474" mass="164090">MDLLRGFKDNCGFGLIANIDNRPSHALLEDAIHALERMMHRGAIAADGKSGDGSGLLLSMPEKFMAKVAKEAGHILPSQYAVAQIFYKNTENIKTFEEMCAKNDLRILFTRDVPINTDALGKLALETLPSITQIFVAPNSLMATKRFEALVYLTRRETENALREDEDFYIPSFSNRVISYKGLVMPTHIKAFYPDLNDPDFEISFSLFHQRFSTNTLPQWKLAQPFRMIAHNGEINSVEANRFNVEAKCESIKSEVFSDEEIRRLMPLLQKGSSDSASLDNFFEFLRVNGMDIFKAVRAVIPAPWQNAPHMDANLRAFYEYMSTCFEAWDGPAAVSFTDGRYIGCVLDRNGLRPAKYIVTKDRRLIISSEYGVVDLEDENVIERGRLQSGEMIGLDLKYGTILKNEEINEYLKSSQPYAEWLNEQMVYLQEYVEKPFDNLERYNLDQMVEKQRYFNITQEVIDQIIEPMIKDGKEPTGSMGDDTPLAAFSKVQRSFTDFFKQKFAQVTNPPIDPIREKVVMSINTGFGEIHNILDEDPDHAQRLKTTSPILTFEKLEVLKSFGDEKHPRFKPYYKNRTYSTAFEENLKGSLEDLVYDIIEDVKNDGVRIVILDDEHVDEKRKTIPMAMAVGRLNYALLDAGVRHLVSIVAVTGEVIDSHSTACLLAYGASAIYPYMLYATVYRLLGKKALSDYEMRNEFKKIHAALGGGILKIMSKMGISTVASYRNSALFDVLGLSTDIVEDCFRNSHALVPGLGYSDIEARIEKYHKDAFEHEHIRKLFPLNVGGFYKYVDGQEYHDFAPNTIMQIRQASITGKREDFKVLKNIIENRDKKMIRDFFELKSDRKPISIDKVEPVEAIFKRFASAAMSLGSISPEAHESIAEAMNRIGAQSNSGEGGEDASRFGTIKNSKIKQVASGRFGVTPAYLRSAEEIQIKVAQGAKPGEGGQLPGHKVTALIARLRHTMPGVTLISPPPHHDIYSIEDLAQLIFDLKQVNPEATITVKLVSTAGVGTIAAGVAKAYADKIIISGGDGGTGAAALGSIKFAGNPWEIGLSEAHNALKANHLRQNVHLQTDGGLKTGMDIVKAALLGAESYAFGTGALAMVGCKMLRICHLNRCSVGIATQEPMLREHFEGNVERLVNYFTLVAEDVREIMAQLGYETLEELVGRSDLLSLIEDDFAKKFDFSSILMRLDGPDTCQVESNVPFDTNEFEKEVLKEASPAIQNPQNKIVIKRNICNLNRSFGARISGEIAKYYGDTGLPDDTIHIQLKGIAGQSFGAFLINGVTLRIDGVANDYVGKGMNGGKIVIAPLNQGELYSAAGNTCLYGATGGKLFVAGNVGERFGVRNSGALAVVEGTGDHACEYMTGGVVVILGRTGVNFGAGMTGGLAFVYDTEHTFVENVNQELVEAHRIDTDDTDEARHYLKRLLKEYYNETGSVKAKRILDSFRMEIRNFWMVRPKELRKVPLNLDEGE</sequence>
<keyword evidence="9" id="KW-0560">Oxidoreductase</keyword>
<evidence type="ECO:0000256" key="12">
    <source>
        <dbReference type="ARBA" id="ARBA00023164"/>
    </source>
</evidence>
<dbReference type="Proteomes" id="UP001321445">
    <property type="component" value="Chromosome"/>
</dbReference>
<keyword evidence="4" id="KW-0028">Amino-acid biosynthesis</keyword>
<keyword evidence="13" id="KW-0003">3Fe-4S</keyword>
<proteinExistence type="inferred from homology"/>
<dbReference type="PANTHER" id="PTHR11938:SF148">
    <property type="entry name" value="GLUTAMATE SYNTHASE [NADPH] LARGE CHAIN"/>
    <property type="match status" value="1"/>
</dbReference>
<comment type="cofactor">
    <cofactor evidence="2">
        <name>[3Fe-4S] cluster</name>
        <dbReference type="ChEBI" id="CHEBI:21137"/>
    </cofactor>
</comment>
<evidence type="ECO:0000256" key="9">
    <source>
        <dbReference type="ARBA" id="ARBA00023002"/>
    </source>
</evidence>
<dbReference type="PROSITE" id="PS51278">
    <property type="entry name" value="GATASE_TYPE_2"/>
    <property type="match status" value="1"/>
</dbReference>
<evidence type="ECO:0000256" key="13">
    <source>
        <dbReference type="ARBA" id="ARBA00023291"/>
    </source>
</evidence>
<dbReference type="Pfam" id="PF01645">
    <property type="entry name" value="Glu_synthase"/>
    <property type="match status" value="1"/>
</dbReference>
<comment type="pathway">
    <text evidence="14">Amino-acid biosynthesis.</text>
</comment>
<evidence type="ECO:0000256" key="8">
    <source>
        <dbReference type="ARBA" id="ARBA00022962"/>
    </source>
</evidence>
<keyword evidence="11" id="KW-0411">Iron-sulfur</keyword>
<dbReference type="InterPro" id="IPR002932">
    <property type="entry name" value="Glu_synthdom"/>
</dbReference>
<dbReference type="SUPFAM" id="SSF56235">
    <property type="entry name" value="N-terminal nucleophile aminohydrolases (Ntn hydrolases)"/>
    <property type="match status" value="1"/>
</dbReference>
<name>A0ABN6WT62_9BACT</name>
<dbReference type="NCBIfam" id="NF008730">
    <property type="entry name" value="PRK11750.1"/>
    <property type="match status" value="1"/>
</dbReference>
<evidence type="ECO:0000256" key="6">
    <source>
        <dbReference type="ARBA" id="ARBA00022643"/>
    </source>
</evidence>
<dbReference type="CDD" id="cd02808">
    <property type="entry name" value="GltS_FMN"/>
    <property type="match status" value="1"/>
</dbReference>
<evidence type="ECO:0000313" key="17">
    <source>
        <dbReference type="Proteomes" id="UP001321445"/>
    </source>
</evidence>
<keyword evidence="17" id="KW-1185">Reference proteome</keyword>
<dbReference type="InterPro" id="IPR017932">
    <property type="entry name" value="GATase_2_dom"/>
</dbReference>
<evidence type="ECO:0000259" key="15">
    <source>
        <dbReference type="PROSITE" id="PS51278"/>
    </source>
</evidence>
<keyword evidence="7" id="KW-0479">Metal-binding</keyword>
<dbReference type="RefSeq" id="WP_286337528.1">
    <property type="nucleotide sequence ID" value="NZ_AP027370.1"/>
</dbReference>
<protein>
    <submittedName>
        <fullName evidence="16">Glutamate synthase large subunit</fullName>
    </submittedName>
</protein>
<dbReference type="Pfam" id="PF01493">
    <property type="entry name" value="GXGXG"/>
    <property type="match status" value="1"/>
</dbReference>
<gene>
    <name evidence="16" type="primary">gltB</name>
    <name evidence="16" type="ORF">HCR_06370</name>
</gene>
<evidence type="ECO:0000313" key="16">
    <source>
        <dbReference type="EMBL" id="BDY12325.1"/>
    </source>
</evidence>
<evidence type="ECO:0000256" key="10">
    <source>
        <dbReference type="ARBA" id="ARBA00023004"/>
    </source>
</evidence>
<dbReference type="PANTHER" id="PTHR11938">
    <property type="entry name" value="FAD NADPH DEHYDROGENASE/OXIDOREDUCTASE"/>
    <property type="match status" value="1"/>
</dbReference>
<dbReference type="SUPFAM" id="SSF51395">
    <property type="entry name" value="FMN-linked oxidoreductases"/>
    <property type="match status" value="1"/>
</dbReference>
<keyword evidence="8" id="KW-0315">Glutamine amidotransferase</keyword>
<evidence type="ECO:0000256" key="5">
    <source>
        <dbReference type="ARBA" id="ARBA00022630"/>
    </source>
</evidence>
<keyword evidence="5" id="KW-0285">Flavoprotein</keyword>
<evidence type="ECO:0000256" key="7">
    <source>
        <dbReference type="ARBA" id="ARBA00022723"/>
    </source>
</evidence>
<evidence type="ECO:0000256" key="3">
    <source>
        <dbReference type="ARBA" id="ARBA00009716"/>
    </source>
</evidence>
<dbReference type="InterPro" id="IPR006982">
    <property type="entry name" value="Glu_synth_centr_N"/>
</dbReference>
<dbReference type="Gene3D" id="3.20.20.70">
    <property type="entry name" value="Aldolase class I"/>
    <property type="match status" value="2"/>
</dbReference>
<evidence type="ECO:0000256" key="11">
    <source>
        <dbReference type="ARBA" id="ARBA00023014"/>
    </source>
</evidence>
<keyword evidence="12" id="KW-0314">Glutamate biosynthesis</keyword>
<dbReference type="InterPro" id="IPR013785">
    <property type="entry name" value="Aldolase_TIM"/>
</dbReference>
<dbReference type="InterPro" id="IPR002489">
    <property type="entry name" value="Glu_synth_asu_C"/>
</dbReference>
<dbReference type="InterPro" id="IPR036485">
    <property type="entry name" value="Glu_synth_asu_C_sf"/>
</dbReference>
<dbReference type="CDD" id="cd00982">
    <property type="entry name" value="gltB_C"/>
    <property type="match status" value="1"/>
</dbReference>
<evidence type="ECO:0000256" key="14">
    <source>
        <dbReference type="ARBA" id="ARBA00029440"/>
    </source>
</evidence>
<keyword evidence="10" id="KW-0408">Iron</keyword>